<evidence type="ECO:0000256" key="10">
    <source>
        <dbReference type="ARBA" id="ARBA00023242"/>
    </source>
</evidence>
<dbReference type="SUPFAM" id="SSF55729">
    <property type="entry name" value="Acyl-CoA N-acyltransferases (Nat)"/>
    <property type="match status" value="1"/>
</dbReference>
<evidence type="ECO:0000256" key="5">
    <source>
        <dbReference type="ARBA" id="ARBA00022853"/>
    </source>
</evidence>
<evidence type="ECO:0000313" key="16">
    <source>
        <dbReference type="Proteomes" id="UP000019487"/>
    </source>
</evidence>
<comment type="similarity">
    <text evidence="2">Belongs to the acetyltransferase family. GCN5 subfamily.</text>
</comment>
<evidence type="ECO:0000256" key="1">
    <source>
        <dbReference type="ARBA" id="ARBA00004123"/>
    </source>
</evidence>
<protein>
    <recommendedName>
        <fullName evidence="3">histone acetyltransferase</fullName>
        <ecNumber evidence="3">2.3.1.48</ecNumber>
    </recommendedName>
</protein>
<comment type="caution">
    <text evidence="15">The sequence shown here is derived from an EMBL/GenBank/DDBJ whole genome shotgun (WGS) entry which is preliminary data.</text>
</comment>
<organism evidence="15 16">
    <name type="scientific">Sclerotinia borealis (strain F-4128)</name>
    <dbReference type="NCBI Taxonomy" id="1432307"/>
    <lineage>
        <taxon>Eukaryota</taxon>
        <taxon>Fungi</taxon>
        <taxon>Dikarya</taxon>
        <taxon>Ascomycota</taxon>
        <taxon>Pezizomycotina</taxon>
        <taxon>Leotiomycetes</taxon>
        <taxon>Helotiales</taxon>
        <taxon>Sclerotiniaceae</taxon>
        <taxon>Sclerotinia</taxon>
    </lineage>
</organism>
<keyword evidence="6" id="KW-0805">Transcription regulation</keyword>
<reference evidence="15 16" key="1">
    <citation type="journal article" date="2014" name="Genome Announc.">
        <title>Draft genome sequence of Sclerotinia borealis, a psychrophilic plant pathogenic fungus.</title>
        <authorList>
            <person name="Mardanov A.V."/>
            <person name="Beletsky A.V."/>
            <person name="Kadnikov V.V."/>
            <person name="Ignatov A.N."/>
            <person name="Ravin N.V."/>
        </authorList>
    </citation>
    <scope>NUCLEOTIDE SEQUENCE [LARGE SCALE GENOMIC DNA]</scope>
    <source>
        <strain evidence="16">F-4157</strain>
    </source>
</reference>
<dbReference type="InterPro" id="IPR000182">
    <property type="entry name" value="GNAT_dom"/>
</dbReference>
<keyword evidence="8" id="KW-0010">Activator</keyword>
<dbReference type="PROSITE" id="PS00633">
    <property type="entry name" value="BROMODOMAIN_1"/>
    <property type="match status" value="1"/>
</dbReference>
<dbReference type="PROSITE" id="PS51186">
    <property type="entry name" value="GNAT"/>
    <property type="match status" value="1"/>
</dbReference>
<keyword evidence="16" id="KW-1185">Reference proteome</keyword>
<dbReference type="InterPro" id="IPR037800">
    <property type="entry name" value="GCN5"/>
</dbReference>
<comment type="subcellular location">
    <subcellularLocation>
        <location evidence="1">Nucleus</location>
    </subcellularLocation>
</comment>
<dbReference type="EC" id="2.3.1.48" evidence="3"/>
<feature type="domain" description="Bromo" evidence="13">
    <location>
        <begin position="546"/>
        <end position="616"/>
    </location>
</feature>
<dbReference type="Gene3D" id="3.40.630.30">
    <property type="match status" value="1"/>
</dbReference>
<dbReference type="OrthoDB" id="1937912at2759"/>
<dbReference type="PROSITE" id="PS50014">
    <property type="entry name" value="BROMODOMAIN_2"/>
    <property type="match status" value="1"/>
</dbReference>
<keyword evidence="11" id="KW-0012">Acyltransferase</keyword>
<dbReference type="PANTHER" id="PTHR45750:SF3">
    <property type="entry name" value="HISTONE ACETYLTRANSFERASE"/>
    <property type="match status" value="1"/>
</dbReference>
<dbReference type="CDD" id="cd05509">
    <property type="entry name" value="Bromo_gcn5_like"/>
    <property type="match status" value="1"/>
</dbReference>
<dbReference type="InterPro" id="IPR001487">
    <property type="entry name" value="Bromodomain"/>
</dbReference>
<dbReference type="Proteomes" id="UP000019487">
    <property type="component" value="Unassembled WGS sequence"/>
</dbReference>
<dbReference type="CDD" id="cd04301">
    <property type="entry name" value="NAT_SF"/>
    <property type="match status" value="1"/>
</dbReference>
<evidence type="ECO:0000256" key="12">
    <source>
        <dbReference type="PROSITE-ProRule" id="PRU00035"/>
    </source>
</evidence>
<dbReference type="Pfam" id="PF13508">
    <property type="entry name" value="Acetyltransf_7"/>
    <property type="match status" value="1"/>
</dbReference>
<sequence>MIPNTSRPFKAARGQIEAEKHACLPRRIADTQFRTTFEASQPLMSCIKSSNEETSIIAARELPRFWRQDQFCIHKRGATSRVHLLPNSKEEIHLAKVHFSAPGNIATEDSELPRTITEIGMSPYGVAVFASLEVYPLWEGAHLRERKKKDVFRGLACLYSIMCVVDTALDACLNYDDDDESLSRVWNPLGRYLAIAEDIGYQVDQECDQVSTTHLLTTQKINSSKNKFIPANMDATVKTETPVRMETPDRMDSAVEMETPVKMETPARMDNAAFKAEQNDEIEFRPVRNDRTEKNIITLAQYQQVVQEALPEMDPDYIARTVFDPTHTSLVMIQKNEGQIGVKSEREIGGIPQNVDEVIGGITYRVWKDRKFVEMIYLVVDTDQHGTGYGSCLMNHFKDEIKSSYAETIMEILAYADTTAIGFFKKHGFAKDVTLNKRVWGGIIKDYNQAALMQCTLLPRMRYVEAARMLRKQKECLLAILAASSRSDVVHAPPAQWSQGIVGPLDPYSIPGIRESGWSPTMDVLARETGSRPYSTPLRDFLSYLKRQKQVWPFLEPVDGDVITDYHKIIENPMDLQTMGEKLNDGLYETPKAFVEDVKLIISNCRIYNHQDSVFYRCSNVLERSMLIFIKAFVKLGFVEEWRNGGGYPGPLSNTFRNQELIVDEYFPGYYIGNLEALMQLVCVHSDIRSIWKPLNHRGYRKLAHLFAFERAYGGTTFRVAESVGWRLDEDRPSRL</sequence>
<dbReference type="Pfam" id="PF00439">
    <property type="entry name" value="Bromodomain"/>
    <property type="match status" value="1"/>
</dbReference>
<dbReference type="GO" id="GO:0000123">
    <property type="term" value="C:histone acetyltransferase complex"/>
    <property type="evidence" value="ECO:0007669"/>
    <property type="project" value="TreeGrafter"/>
</dbReference>
<keyword evidence="9" id="KW-0804">Transcription</keyword>
<dbReference type="GO" id="GO:0005634">
    <property type="term" value="C:nucleus"/>
    <property type="evidence" value="ECO:0007669"/>
    <property type="project" value="UniProtKB-SubCell"/>
</dbReference>
<evidence type="ECO:0000256" key="2">
    <source>
        <dbReference type="ARBA" id="ARBA00008607"/>
    </source>
</evidence>
<dbReference type="PRINTS" id="PR00503">
    <property type="entry name" value="BROMODOMAIN"/>
</dbReference>
<evidence type="ECO:0000256" key="9">
    <source>
        <dbReference type="ARBA" id="ARBA00023163"/>
    </source>
</evidence>
<evidence type="ECO:0000256" key="3">
    <source>
        <dbReference type="ARBA" id="ARBA00013184"/>
    </source>
</evidence>
<dbReference type="GO" id="GO:0010484">
    <property type="term" value="F:histone H3 acetyltransferase activity"/>
    <property type="evidence" value="ECO:0007669"/>
    <property type="project" value="TreeGrafter"/>
</dbReference>
<proteinExistence type="inferred from homology"/>
<evidence type="ECO:0000256" key="8">
    <source>
        <dbReference type="ARBA" id="ARBA00023159"/>
    </source>
</evidence>
<gene>
    <name evidence="15" type="ORF">SBOR_2858</name>
</gene>
<keyword evidence="5" id="KW-0156">Chromatin regulator</keyword>
<evidence type="ECO:0000313" key="15">
    <source>
        <dbReference type="EMBL" id="ESZ96714.1"/>
    </source>
</evidence>
<dbReference type="Gene3D" id="1.20.920.10">
    <property type="entry name" value="Bromodomain-like"/>
    <property type="match status" value="1"/>
</dbReference>
<keyword evidence="10" id="KW-0539">Nucleus</keyword>
<evidence type="ECO:0000256" key="7">
    <source>
        <dbReference type="ARBA" id="ARBA00023117"/>
    </source>
</evidence>
<dbReference type="HOGENOM" id="CLU_376894_0_0_1"/>
<name>W9CQ10_SCLBF</name>
<dbReference type="AlphaFoldDB" id="W9CQ10"/>
<dbReference type="InterPro" id="IPR018359">
    <property type="entry name" value="Bromodomain_CS"/>
</dbReference>
<dbReference type="PANTHER" id="PTHR45750">
    <property type="entry name" value="GH11602P"/>
    <property type="match status" value="1"/>
</dbReference>
<evidence type="ECO:0000256" key="6">
    <source>
        <dbReference type="ARBA" id="ARBA00023015"/>
    </source>
</evidence>
<dbReference type="SUPFAM" id="SSF47370">
    <property type="entry name" value="Bromodomain"/>
    <property type="match status" value="1"/>
</dbReference>
<evidence type="ECO:0000256" key="4">
    <source>
        <dbReference type="ARBA" id="ARBA00022679"/>
    </source>
</evidence>
<accession>W9CQ10</accession>
<evidence type="ECO:0000259" key="13">
    <source>
        <dbReference type="PROSITE" id="PS50014"/>
    </source>
</evidence>
<evidence type="ECO:0000259" key="14">
    <source>
        <dbReference type="PROSITE" id="PS51186"/>
    </source>
</evidence>
<evidence type="ECO:0000256" key="11">
    <source>
        <dbReference type="ARBA" id="ARBA00023315"/>
    </source>
</evidence>
<dbReference type="STRING" id="1432307.W9CQ10"/>
<keyword evidence="7 12" id="KW-0103">Bromodomain</keyword>
<dbReference type="EMBL" id="AYSA01000125">
    <property type="protein sequence ID" value="ESZ96714.1"/>
    <property type="molecule type" value="Genomic_DNA"/>
</dbReference>
<dbReference type="SMART" id="SM00297">
    <property type="entry name" value="BROMO"/>
    <property type="match status" value="1"/>
</dbReference>
<dbReference type="GO" id="GO:0045944">
    <property type="term" value="P:positive regulation of transcription by RNA polymerase II"/>
    <property type="evidence" value="ECO:0007669"/>
    <property type="project" value="TreeGrafter"/>
</dbReference>
<dbReference type="InterPro" id="IPR036427">
    <property type="entry name" value="Bromodomain-like_sf"/>
</dbReference>
<feature type="domain" description="N-acetyltransferase" evidence="14">
    <location>
        <begin position="282"/>
        <end position="458"/>
    </location>
</feature>
<dbReference type="InterPro" id="IPR016181">
    <property type="entry name" value="Acyl_CoA_acyltransferase"/>
</dbReference>
<keyword evidence="4 15" id="KW-0808">Transferase</keyword>